<dbReference type="RefSeq" id="WP_194182736.1">
    <property type="nucleotide sequence ID" value="NZ_JADGIK010000004.1"/>
</dbReference>
<gene>
    <name evidence="1" type="ORF">IM532_06975</name>
</gene>
<dbReference type="EMBL" id="JADGIK010000004">
    <property type="protein sequence ID" value="MBF0597186.1"/>
    <property type="molecule type" value="Genomic_DNA"/>
</dbReference>
<protein>
    <recommendedName>
        <fullName evidence="3">3-oxoacyl-ACP synthase</fullName>
    </recommendedName>
</protein>
<dbReference type="Proteomes" id="UP000608754">
    <property type="component" value="Unassembled WGS sequence"/>
</dbReference>
<comment type="caution">
    <text evidence="1">The sequence shown here is derived from an EMBL/GenBank/DDBJ whole genome shotgun (WGS) entry which is preliminary data.</text>
</comment>
<sequence>MTQELFDRISKTIQTKIDYLNGLISDLRNSNSETKSSMGDKYETSREMMQQEITRIQNQLNEVLIQQEQFQKIKPITNDNIGNGSYVETTMGNFCIACSLGEINYENKKVFVMSNQTPLAQVLLGKRVGENFEMNGKKFEVNLIL</sequence>
<dbReference type="AlphaFoldDB" id="A0A8J7KI58"/>
<reference evidence="1" key="1">
    <citation type="submission" date="2020-10" db="EMBL/GenBank/DDBJ databases">
        <authorList>
            <person name="Lu T."/>
            <person name="Wang Q."/>
            <person name="Han X."/>
        </authorList>
    </citation>
    <scope>NUCLEOTIDE SEQUENCE</scope>
    <source>
        <strain evidence="1">WQ 117</strain>
    </source>
</reference>
<proteinExistence type="predicted"/>
<organism evidence="1 2">
    <name type="scientific">Faecalibacter rhinopitheci</name>
    <dbReference type="NCBI Taxonomy" id="2779678"/>
    <lineage>
        <taxon>Bacteria</taxon>
        <taxon>Pseudomonadati</taxon>
        <taxon>Bacteroidota</taxon>
        <taxon>Flavobacteriia</taxon>
        <taxon>Flavobacteriales</taxon>
        <taxon>Weeksellaceae</taxon>
        <taxon>Faecalibacter</taxon>
    </lineage>
</organism>
<keyword evidence="2" id="KW-1185">Reference proteome</keyword>
<evidence type="ECO:0000313" key="1">
    <source>
        <dbReference type="EMBL" id="MBF0597186.1"/>
    </source>
</evidence>
<name>A0A8J7KI58_9FLAO</name>
<evidence type="ECO:0000313" key="2">
    <source>
        <dbReference type="Proteomes" id="UP000608754"/>
    </source>
</evidence>
<evidence type="ECO:0008006" key="3">
    <source>
        <dbReference type="Google" id="ProtNLM"/>
    </source>
</evidence>
<accession>A0A8J7KI58</accession>